<feature type="transmembrane region" description="Helical" evidence="1">
    <location>
        <begin position="65"/>
        <end position="89"/>
    </location>
</feature>
<feature type="domain" description="DUF6249" evidence="2">
    <location>
        <begin position="22"/>
        <end position="118"/>
    </location>
</feature>
<keyword evidence="4" id="KW-1185">Reference proteome</keyword>
<evidence type="ECO:0000313" key="3">
    <source>
        <dbReference type="EMBL" id="SEK94260.1"/>
    </source>
</evidence>
<proteinExistence type="predicted"/>
<evidence type="ECO:0000259" key="2">
    <source>
        <dbReference type="Pfam" id="PF19762"/>
    </source>
</evidence>
<sequence>MGILWIYINIKNENKMNDPVAIVVIALIAAAVFSIFYIIKSKHLERMAKIESGMIDQEFKDSGNIFLNIGILLCSLATAVFTSYLFSIYTKIPEYVIIPGFLLLFGGIGFLISFYISKKKSN</sequence>
<dbReference type="Pfam" id="PF19762">
    <property type="entry name" value="DUF6249"/>
    <property type="match status" value="1"/>
</dbReference>
<dbReference type="InterPro" id="IPR046216">
    <property type="entry name" value="DUF6249"/>
</dbReference>
<dbReference type="EMBL" id="FOAB01000002">
    <property type="protein sequence ID" value="SEK94260.1"/>
    <property type="molecule type" value="Genomic_DNA"/>
</dbReference>
<dbReference type="AlphaFoldDB" id="A0A1H7L624"/>
<evidence type="ECO:0000256" key="1">
    <source>
        <dbReference type="SAM" id="Phobius"/>
    </source>
</evidence>
<dbReference type="STRING" id="1038014.SAMN04487910_1533"/>
<feature type="transmembrane region" description="Helical" evidence="1">
    <location>
        <begin position="95"/>
        <end position="116"/>
    </location>
</feature>
<keyword evidence="1" id="KW-0472">Membrane</keyword>
<evidence type="ECO:0000313" key="4">
    <source>
        <dbReference type="Proteomes" id="UP000198521"/>
    </source>
</evidence>
<gene>
    <name evidence="3" type="ORF">SAMN04487910_1533</name>
</gene>
<keyword evidence="1" id="KW-0812">Transmembrane</keyword>
<organism evidence="3 4">
    <name type="scientific">Aquimarina amphilecti</name>
    <dbReference type="NCBI Taxonomy" id="1038014"/>
    <lineage>
        <taxon>Bacteria</taxon>
        <taxon>Pseudomonadati</taxon>
        <taxon>Bacteroidota</taxon>
        <taxon>Flavobacteriia</taxon>
        <taxon>Flavobacteriales</taxon>
        <taxon>Flavobacteriaceae</taxon>
        <taxon>Aquimarina</taxon>
    </lineage>
</organism>
<dbReference type="Proteomes" id="UP000198521">
    <property type="component" value="Unassembled WGS sequence"/>
</dbReference>
<protein>
    <recommendedName>
        <fullName evidence="2">DUF6249 domain-containing protein</fullName>
    </recommendedName>
</protein>
<accession>A0A1H7L624</accession>
<feature type="transmembrane region" description="Helical" evidence="1">
    <location>
        <begin position="20"/>
        <end position="39"/>
    </location>
</feature>
<reference evidence="3 4" key="1">
    <citation type="submission" date="2016-10" db="EMBL/GenBank/DDBJ databases">
        <authorList>
            <person name="de Groot N.N."/>
        </authorList>
    </citation>
    <scope>NUCLEOTIDE SEQUENCE [LARGE SCALE GENOMIC DNA]</scope>
    <source>
        <strain evidence="3 4">DSM 25232</strain>
    </source>
</reference>
<name>A0A1H7L624_AQUAM</name>
<keyword evidence="1" id="KW-1133">Transmembrane helix</keyword>